<feature type="domain" description="N-end aminoacyl transferase N-terminal" evidence="7">
    <location>
        <begin position="26"/>
        <end position="120"/>
    </location>
</feature>
<reference evidence="10" key="1">
    <citation type="submission" date="2016-11" db="UniProtKB">
        <authorList>
            <consortium name="WormBaseParasite"/>
        </authorList>
    </citation>
    <scope>IDENTIFICATION</scope>
</reference>
<evidence type="ECO:0000313" key="10">
    <source>
        <dbReference type="WBParaSite" id="L893_g24352.t1"/>
    </source>
</evidence>
<comment type="catalytic activity">
    <reaction evidence="5">
        <text>an N-terminal L-alpha-aminoacyl-[protein] + L-arginyl-tRNA(Arg) = an N-terminal L-arginyl-L-aminoacyl-[protein] + tRNA(Arg) + H(+)</text>
        <dbReference type="Rhea" id="RHEA:10208"/>
        <dbReference type="Rhea" id="RHEA-COMP:9658"/>
        <dbReference type="Rhea" id="RHEA-COMP:9673"/>
        <dbReference type="Rhea" id="RHEA-COMP:10636"/>
        <dbReference type="Rhea" id="RHEA-COMP:10638"/>
        <dbReference type="ChEBI" id="CHEBI:15378"/>
        <dbReference type="ChEBI" id="CHEBI:78442"/>
        <dbReference type="ChEBI" id="CHEBI:78513"/>
        <dbReference type="ChEBI" id="CHEBI:78597"/>
        <dbReference type="ChEBI" id="CHEBI:83562"/>
        <dbReference type="EC" id="2.3.2.8"/>
    </reaction>
</comment>
<evidence type="ECO:0000259" key="8">
    <source>
        <dbReference type="Pfam" id="PF04377"/>
    </source>
</evidence>
<dbReference type="InterPro" id="IPR016181">
    <property type="entry name" value="Acyl_CoA_acyltransferase"/>
</dbReference>
<dbReference type="PANTHER" id="PTHR21367">
    <property type="entry name" value="ARGININE-TRNA-PROTEIN TRANSFERASE 1"/>
    <property type="match status" value="1"/>
</dbReference>
<dbReference type="Pfam" id="PF04377">
    <property type="entry name" value="ATE_C"/>
    <property type="match status" value="1"/>
</dbReference>
<dbReference type="InterPro" id="IPR007471">
    <property type="entry name" value="N-end_Aminoacyl_Trfase_N"/>
</dbReference>
<evidence type="ECO:0000256" key="6">
    <source>
        <dbReference type="SAM" id="MobiDB-lite"/>
    </source>
</evidence>
<keyword evidence="4 5" id="KW-0012">Acyltransferase</keyword>
<evidence type="ECO:0000256" key="2">
    <source>
        <dbReference type="ARBA" id="ARBA00022679"/>
    </source>
</evidence>
<feature type="region of interest" description="Disordered" evidence="6">
    <location>
        <begin position="133"/>
        <end position="185"/>
    </location>
</feature>
<feature type="compositionally biased region" description="Basic and acidic residues" evidence="6">
    <location>
        <begin position="154"/>
        <end position="181"/>
    </location>
</feature>
<evidence type="ECO:0000256" key="4">
    <source>
        <dbReference type="ARBA" id="ARBA00023315"/>
    </source>
</evidence>
<evidence type="ECO:0000313" key="9">
    <source>
        <dbReference type="Proteomes" id="UP000095287"/>
    </source>
</evidence>
<comment type="function">
    <text evidence="5">Involved in the post-translational conjugation of arginine to the N-terminal aspartate or glutamate of a protein. This arginylation is required for degradation of the protein via the ubiquitin pathway.</text>
</comment>
<keyword evidence="2 5" id="KW-0808">Transferase</keyword>
<dbReference type="PIRSF" id="PIRSF037207">
    <property type="entry name" value="ATE1_euk"/>
    <property type="match status" value="1"/>
</dbReference>
<evidence type="ECO:0000259" key="7">
    <source>
        <dbReference type="Pfam" id="PF04376"/>
    </source>
</evidence>
<dbReference type="SUPFAM" id="SSF55729">
    <property type="entry name" value="Acyl-CoA N-acyltransferases (Nat)"/>
    <property type="match status" value="1"/>
</dbReference>
<name>A0A1I7Z9T6_9BILA</name>
<dbReference type="PANTHER" id="PTHR21367:SF1">
    <property type="entry name" value="ARGINYL-TRNA--PROTEIN TRANSFERASE 1"/>
    <property type="match status" value="1"/>
</dbReference>
<accession>A0A1I7Z9T6</accession>
<evidence type="ECO:0000256" key="3">
    <source>
        <dbReference type="ARBA" id="ARBA00022786"/>
    </source>
</evidence>
<feature type="domain" description="N-end rule aminoacyl transferase C-terminal" evidence="8">
    <location>
        <begin position="361"/>
        <end position="497"/>
    </location>
</feature>
<dbReference type="WBParaSite" id="L893_g24352.t1">
    <property type="protein sequence ID" value="L893_g24352.t1"/>
    <property type="gene ID" value="L893_g24352"/>
</dbReference>
<feature type="compositionally biased region" description="Basic and acidic residues" evidence="6">
    <location>
        <begin position="133"/>
        <end position="144"/>
    </location>
</feature>
<dbReference type="InterPro" id="IPR030700">
    <property type="entry name" value="N-end_Aminoacyl_Trfase"/>
</dbReference>
<proteinExistence type="inferred from homology"/>
<dbReference type="EC" id="2.3.2.8" evidence="5"/>
<dbReference type="InterPro" id="IPR017137">
    <property type="entry name" value="Arg-tRNA-P_Trfase_1_euk"/>
</dbReference>
<keyword evidence="9" id="KW-1185">Reference proteome</keyword>
<comment type="similarity">
    <text evidence="1 5">Belongs to the R-transferase family.</text>
</comment>
<evidence type="ECO:0000256" key="1">
    <source>
        <dbReference type="ARBA" id="ARBA00009991"/>
    </source>
</evidence>
<dbReference type="InterPro" id="IPR007472">
    <property type="entry name" value="N-end_Aminoacyl_Trfase_C"/>
</dbReference>
<dbReference type="Pfam" id="PF04376">
    <property type="entry name" value="ATE_N"/>
    <property type="match status" value="1"/>
</dbReference>
<dbReference type="AlphaFoldDB" id="A0A1I7Z9T6"/>
<dbReference type="GO" id="GO:0004057">
    <property type="term" value="F:arginyl-tRNA--protein transferase activity"/>
    <property type="evidence" value="ECO:0007669"/>
    <property type="project" value="UniProtKB-EC"/>
</dbReference>
<sequence length="599" mass="69289">MTASGGRTRGMRNSIVELFDSSSSASTCGYCKGMKALDGRQKENRGAQGDDSSETENETSIALGMMAFTVSNAIFNDLLDRGWSRSGRYVYKPIMAKTCCPQYTIRLDVTQVRLSRMQKRVLRNMNRFLAEDKKPSRKEVEEVRGSQNGCSVPPKKEAQSATPAKEKLERPISDPDQPVKKKEMRRKRCFAKLAAKGIDIEAFKRQRAEKEASRTRTISSFILPYDPTSHKHKLEVRLVREGSQEFNERYDEEVDLYLKYQKVVHNDHKATRRGFDGFLANSPLVYEAGDDRFPGFGSFHQLYLLDDKIVAFKRQRAEKEASRIRTISSFILPYDPESHKHKLEVRLVREGSQEFKERYDEEVDLYFKYQKGVHNDHQTTRDRFDSFLVNSPLFYEAGKDGFPGFGSFHQLYLLDDKIVAVGVLDLLPTCLSSTYFFYDPDYSFLALGTYSALREIEFTQRMHVKRPLIQYYNMGCYIEGCPKMEYKRRYYPSYLMCDKTFKWMPIEEAIDMIRANENRFTEFFPQDERPTPPSLDDVRIIWDDPTKWRSLVSAPKYKMKVSNGAAFEKTIAEFVDLAGPVATKICIYRPPGSDEIQPL</sequence>
<protein>
    <recommendedName>
        <fullName evidence="5">Arginyl-tRNA--protein transferase 1</fullName>
        <shortName evidence="5">Arginyltransferase 1</shortName>
        <shortName evidence="5">R-transferase 1</shortName>
        <ecNumber evidence="5">2.3.2.8</ecNumber>
    </recommendedName>
    <alternativeName>
        <fullName evidence="5">Arginine-tRNA--protein transferase 1</fullName>
    </alternativeName>
</protein>
<evidence type="ECO:0000256" key="5">
    <source>
        <dbReference type="PIRNR" id="PIRNR037207"/>
    </source>
</evidence>
<organism evidence="9 10">
    <name type="scientific">Steinernema glaseri</name>
    <dbReference type="NCBI Taxonomy" id="37863"/>
    <lineage>
        <taxon>Eukaryota</taxon>
        <taxon>Metazoa</taxon>
        <taxon>Ecdysozoa</taxon>
        <taxon>Nematoda</taxon>
        <taxon>Chromadorea</taxon>
        <taxon>Rhabditida</taxon>
        <taxon>Tylenchina</taxon>
        <taxon>Panagrolaimomorpha</taxon>
        <taxon>Strongyloidoidea</taxon>
        <taxon>Steinernematidae</taxon>
        <taxon>Steinernema</taxon>
    </lineage>
</organism>
<dbReference type="GO" id="GO:0005737">
    <property type="term" value="C:cytoplasm"/>
    <property type="evidence" value="ECO:0007669"/>
    <property type="project" value="TreeGrafter"/>
</dbReference>
<dbReference type="Proteomes" id="UP000095287">
    <property type="component" value="Unplaced"/>
</dbReference>
<keyword evidence="3 5" id="KW-0833">Ubl conjugation pathway</keyword>